<gene>
    <name evidence="3" type="ORF">LMG1861_02640</name>
</gene>
<sequence>MSTHPKTILVVGATGSIGRLVVAEALRQRYQVRALVRDLAKARGLPEKAQSIVGDLTLPETLSDAVEGVSGIVFTHGADGSGKQGSERVDYGGVRNVIAALAGRQVRIALMTAIGVTNRDSAYNRSTLAHDWKRRAERLVRASGMPYAIVRPGWFDYNRQDQHQLVALQGDTRHAGDPTDGVVARNQIAQVLVSSLASASALGKTFELVAEHGPATTDFDALFKPLRADPPGSLDGAFETDDMPLDKEPADVRGDLRQYGAIARGGQAGR</sequence>
<reference evidence="3 4" key="1">
    <citation type="submission" date="2020-04" db="EMBL/GenBank/DDBJ databases">
        <authorList>
            <person name="De Canck E."/>
        </authorList>
    </citation>
    <scope>NUCLEOTIDE SEQUENCE [LARGE SCALE GENOMIC DNA]</scope>
    <source>
        <strain evidence="3 4">LMG 1861</strain>
    </source>
</reference>
<dbReference type="InterPro" id="IPR036291">
    <property type="entry name" value="NAD(P)-bd_dom_sf"/>
</dbReference>
<dbReference type="Gene3D" id="3.40.50.720">
    <property type="entry name" value="NAD(P)-binding Rossmann-like Domain"/>
    <property type="match status" value="1"/>
</dbReference>
<dbReference type="CDD" id="cd05243">
    <property type="entry name" value="SDR_a5"/>
    <property type="match status" value="1"/>
</dbReference>
<dbReference type="Proteomes" id="UP000494105">
    <property type="component" value="Unassembled WGS sequence"/>
</dbReference>
<dbReference type="Pfam" id="PF13460">
    <property type="entry name" value="NAD_binding_10"/>
    <property type="match status" value="1"/>
</dbReference>
<evidence type="ECO:0000259" key="2">
    <source>
        <dbReference type="Pfam" id="PF13460"/>
    </source>
</evidence>
<accession>A0A6S7DYT2</accession>
<dbReference type="SUPFAM" id="SSF51735">
    <property type="entry name" value="NAD(P)-binding Rossmann-fold domains"/>
    <property type="match status" value="1"/>
</dbReference>
<dbReference type="AlphaFoldDB" id="A0A6S7DYT2"/>
<dbReference type="InterPro" id="IPR016040">
    <property type="entry name" value="NAD(P)-bd_dom"/>
</dbReference>
<dbReference type="EMBL" id="CADILD010000002">
    <property type="protein sequence ID" value="CAB3868552.1"/>
    <property type="molecule type" value="Genomic_DNA"/>
</dbReference>
<evidence type="ECO:0000313" key="3">
    <source>
        <dbReference type="EMBL" id="CAB3868552.1"/>
    </source>
</evidence>
<evidence type="ECO:0000313" key="4">
    <source>
        <dbReference type="Proteomes" id="UP000494105"/>
    </source>
</evidence>
<feature type="compositionally biased region" description="Basic and acidic residues" evidence="1">
    <location>
        <begin position="244"/>
        <end position="256"/>
    </location>
</feature>
<evidence type="ECO:0000256" key="1">
    <source>
        <dbReference type="SAM" id="MobiDB-lite"/>
    </source>
</evidence>
<feature type="domain" description="NAD(P)-binding" evidence="2">
    <location>
        <begin position="12"/>
        <end position="197"/>
    </location>
</feature>
<feature type="region of interest" description="Disordered" evidence="1">
    <location>
        <begin position="232"/>
        <end position="270"/>
    </location>
</feature>
<proteinExistence type="predicted"/>
<organism evidence="3 4">
    <name type="scientific">Achromobacter piechaudii</name>
    <dbReference type="NCBI Taxonomy" id="72556"/>
    <lineage>
        <taxon>Bacteria</taxon>
        <taxon>Pseudomonadati</taxon>
        <taxon>Pseudomonadota</taxon>
        <taxon>Betaproteobacteria</taxon>
        <taxon>Burkholderiales</taxon>
        <taxon>Alcaligenaceae</taxon>
        <taxon>Achromobacter</taxon>
    </lineage>
</organism>
<dbReference type="PANTHER" id="PTHR15020:SF50">
    <property type="entry name" value="UPF0659 PROTEIN YMR090W"/>
    <property type="match status" value="1"/>
</dbReference>
<protein>
    <recommendedName>
        <fullName evidence="2">NAD(P)-binding domain-containing protein</fullName>
    </recommendedName>
</protein>
<name>A0A6S7DYT2_9BURK</name>
<dbReference type="PANTHER" id="PTHR15020">
    <property type="entry name" value="FLAVIN REDUCTASE-RELATED"/>
    <property type="match status" value="1"/>
</dbReference>